<proteinExistence type="predicted"/>
<feature type="transmembrane region" description="Helical" evidence="1">
    <location>
        <begin position="21"/>
        <end position="49"/>
    </location>
</feature>
<feature type="transmembrane region" description="Helical" evidence="1">
    <location>
        <begin position="91"/>
        <end position="111"/>
    </location>
</feature>
<dbReference type="OMA" id="WIVCANI"/>
<dbReference type="Pfam" id="PF06979">
    <property type="entry name" value="TMEM70"/>
    <property type="match status" value="1"/>
</dbReference>
<keyword evidence="3" id="KW-1185">Reference proteome</keyword>
<accession>A0A9Q0M1K8</accession>
<protein>
    <submittedName>
        <fullName evidence="2">Uncharacterized protein</fullName>
    </submittedName>
</protein>
<comment type="caution">
    <text evidence="2">The sequence shown here is derived from an EMBL/GenBank/DDBJ whole genome shotgun (WGS) entry which is preliminary data.</text>
</comment>
<dbReference type="EMBL" id="JAPWDV010000003">
    <property type="protein sequence ID" value="KAJ6218373.1"/>
    <property type="molecule type" value="Genomic_DNA"/>
</dbReference>
<keyword evidence="1" id="KW-0812">Transmembrane</keyword>
<dbReference type="InterPro" id="IPR045325">
    <property type="entry name" value="TMEM70/TMEM186/TMEM223"/>
</dbReference>
<evidence type="ECO:0000256" key="1">
    <source>
        <dbReference type="SAM" id="Phobius"/>
    </source>
</evidence>
<dbReference type="InterPro" id="IPR026100">
    <property type="entry name" value="Tmem223"/>
</dbReference>
<sequence length="207" mass="24126">MDTDLSQLIKKETPLYELNNYTLYRVLFVLVIMNYIFWTFCANLLYMFYAGVDADGNRLRNLHESKKEKNDDTSFIRTWFQNIGQNSRQTLIQGGFFMIGNITTIVVMYVLTRCVSFVRLMPGGKDVKLGTLNIFGGSSPNRYKIISLSDLSSMQHREQKVTFLTLRARGEKFIYLIDTDGRFMNKDIYDQTIGMQRNLKKDKIAMK</sequence>
<evidence type="ECO:0000313" key="2">
    <source>
        <dbReference type="EMBL" id="KAJ6218373.1"/>
    </source>
</evidence>
<reference evidence="2" key="1">
    <citation type="submission" date="2022-12" db="EMBL/GenBank/DDBJ databases">
        <title>Genome assemblies of Blomia tropicalis.</title>
        <authorList>
            <person name="Cui Y."/>
        </authorList>
    </citation>
    <scope>NUCLEOTIDE SEQUENCE</scope>
    <source>
        <tissue evidence="2">Adult mites</tissue>
    </source>
</reference>
<evidence type="ECO:0000313" key="3">
    <source>
        <dbReference type="Proteomes" id="UP001142055"/>
    </source>
</evidence>
<keyword evidence="1" id="KW-1133">Transmembrane helix</keyword>
<keyword evidence="1" id="KW-0472">Membrane</keyword>
<dbReference type="PANTHER" id="PTHR14549:SF2">
    <property type="entry name" value="TRANSMEMBRANE PROTEIN 223"/>
    <property type="match status" value="1"/>
</dbReference>
<name>A0A9Q0M1K8_BLOTA</name>
<dbReference type="PANTHER" id="PTHR14549">
    <property type="entry name" value="TRANSMEMBRANE PROTEIN 223"/>
    <property type="match status" value="1"/>
</dbReference>
<organism evidence="2 3">
    <name type="scientific">Blomia tropicalis</name>
    <name type="common">Mite</name>
    <dbReference type="NCBI Taxonomy" id="40697"/>
    <lineage>
        <taxon>Eukaryota</taxon>
        <taxon>Metazoa</taxon>
        <taxon>Ecdysozoa</taxon>
        <taxon>Arthropoda</taxon>
        <taxon>Chelicerata</taxon>
        <taxon>Arachnida</taxon>
        <taxon>Acari</taxon>
        <taxon>Acariformes</taxon>
        <taxon>Sarcoptiformes</taxon>
        <taxon>Astigmata</taxon>
        <taxon>Glycyphagoidea</taxon>
        <taxon>Echimyopodidae</taxon>
        <taxon>Blomia</taxon>
    </lineage>
</organism>
<dbReference type="GO" id="GO:0005739">
    <property type="term" value="C:mitochondrion"/>
    <property type="evidence" value="ECO:0007669"/>
    <property type="project" value="TreeGrafter"/>
</dbReference>
<dbReference type="Proteomes" id="UP001142055">
    <property type="component" value="Chromosome 3"/>
</dbReference>
<gene>
    <name evidence="2" type="ORF">RDWZM_009530</name>
</gene>
<dbReference type="AlphaFoldDB" id="A0A9Q0M1K8"/>